<dbReference type="EMBL" id="GGEC01058817">
    <property type="protein sequence ID" value="MBX39301.1"/>
    <property type="molecule type" value="Transcribed_RNA"/>
</dbReference>
<sequence>MSLYLASPLTSPFPQISEWPPCQDHAEPRQISLCSTRRHLACYPKVQKPVSQPSNCHILSTCQ</sequence>
<name>A0A2P2N9Z2_RHIMU</name>
<organism evidence="1">
    <name type="scientific">Rhizophora mucronata</name>
    <name type="common">Asiatic mangrove</name>
    <dbReference type="NCBI Taxonomy" id="61149"/>
    <lineage>
        <taxon>Eukaryota</taxon>
        <taxon>Viridiplantae</taxon>
        <taxon>Streptophyta</taxon>
        <taxon>Embryophyta</taxon>
        <taxon>Tracheophyta</taxon>
        <taxon>Spermatophyta</taxon>
        <taxon>Magnoliopsida</taxon>
        <taxon>eudicotyledons</taxon>
        <taxon>Gunneridae</taxon>
        <taxon>Pentapetalae</taxon>
        <taxon>rosids</taxon>
        <taxon>fabids</taxon>
        <taxon>Malpighiales</taxon>
        <taxon>Rhizophoraceae</taxon>
        <taxon>Rhizophora</taxon>
    </lineage>
</organism>
<dbReference type="AlphaFoldDB" id="A0A2P2N9Z2"/>
<evidence type="ECO:0000313" key="1">
    <source>
        <dbReference type="EMBL" id="MBX39301.1"/>
    </source>
</evidence>
<accession>A0A2P2N9Z2</accession>
<proteinExistence type="predicted"/>
<reference evidence="1" key="1">
    <citation type="submission" date="2018-02" db="EMBL/GenBank/DDBJ databases">
        <title>Rhizophora mucronata_Transcriptome.</title>
        <authorList>
            <person name="Meera S.P."/>
            <person name="Sreeshan A."/>
            <person name="Augustine A."/>
        </authorList>
    </citation>
    <scope>NUCLEOTIDE SEQUENCE</scope>
    <source>
        <tissue evidence="1">Leaf</tissue>
    </source>
</reference>
<protein>
    <submittedName>
        <fullName evidence="1">Uncharacterized protein</fullName>
    </submittedName>
</protein>